<protein>
    <recommendedName>
        <fullName evidence="2">DUF4939 domain-containing protein</fullName>
    </recommendedName>
</protein>
<sequence>MKHPVSRFPSVSAPRSCLLVTNSDRPDPRSAPLPRLRLLPAHDSASSNDVAALLQVGQQQSQQIQQQQQQLTALTQLLTRLTPSLNQPSDEGGIGAAPTTPASPSGLAAGLTEPRVGSPERFDGDPAQVRAFLMNCRLVFNLQQRNFASEAARVAYTINHLSGRARLWVTAEFNRQSPACSSFSSFSKELIKVFEIGSSTAEASRELMGLRKGRRTITIEKHVPLLRG</sequence>
<feature type="region of interest" description="Disordered" evidence="1">
    <location>
        <begin position="83"/>
        <end position="123"/>
    </location>
</feature>
<dbReference type="Pfam" id="PF16297">
    <property type="entry name" value="DUF4939"/>
    <property type="match status" value="1"/>
</dbReference>
<gene>
    <name evidence="3" type="ORF">ACEWY4_021570</name>
</gene>
<comment type="caution">
    <text evidence="3">The sequence shown here is derived from an EMBL/GenBank/DDBJ whole genome shotgun (WGS) entry which is preliminary data.</text>
</comment>
<dbReference type="EMBL" id="JBHFQA010000018">
    <property type="protein sequence ID" value="KAL2083797.1"/>
    <property type="molecule type" value="Genomic_DNA"/>
</dbReference>
<evidence type="ECO:0000256" key="1">
    <source>
        <dbReference type="SAM" id="MobiDB-lite"/>
    </source>
</evidence>
<feature type="domain" description="DUF4939" evidence="2">
    <location>
        <begin position="114"/>
        <end position="195"/>
    </location>
</feature>
<name>A0ABD1J9C8_9TELE</name>
<reference evidence="3 4" key="1">
    <citation type="submission" date="2024-09" db="EMBL/GenBank/DDBJ databases">
        <title>A chromosome-level genome assembly of Gray's grenadier anchovy, Coilia grayii.</title>
        <authorList>
            <person name="Fu Z."/>
        </authorList>
    </citation>
    <scope>NUCLEOTIDE SEQUENCE [LARGE SCALE GENOMIC DNA]</scope>
    <source>
        <strain evidence="3">G4</strain>
        <tissue evidence="3">Muscle</tissue>
    </source>
</reference>
<proteinExistence type="predicted"/>
<keyword evidence="4" id="KW-1185">Reference proteome</keyword>
<evidence type="ECO:0000313" key="4">
    <source>
        <dbReference type="Proteomes" id="UP001591681"/>
    </source>
</evidence>
<accession>A0ABD1J9C8</accession>
<dbReference type="AlphaFoldDB" id="A0ABD1J9C8"/>
<evidence type="ECO:0000259" key="2">
    <source>
        <dbReference type="Pfam" id="PF16297"/>
    </source>
</evidence>
<dbReference type="InterPro" id="IPR032549">
    <property type="entry name" value="DUF4939"/>
</dbReference>
<dbReference type="Proteomes" id="UP001591681">
    <property type="component" value="Unassembled WGS sequence"/>
</dbReference>
<evidence type="ECO:0000313" key="3">
    <source>
        <dbReference type="EMBL" id="KAL2083797.1"/>
    </source>
</evidence>
<organism evidence="3 4">
    <name type="scientific">Coilia grayii</name>
    <name type="common">Gray's grenadier anchovy</name>
    <dbReference type="NCBI Taxonomy" id="363190"/>
    <lineage>
        <taxon>Eukaryota</taxon>
        <taxon>Metazoa</taxon>
        <taxon>Chordata</taxon>
        <taxon>Craniata</taxon>
        <taxon>Vertebrata</taxon>
        <taxon>Euteleostomi</taxon>
        <taxon>Actinopterygii</taxon>
        <taxon>Neopterygii</taxon>
        <taxon>Teleostei</taxon>
        <taxon>Clupei</taxon>
        <taxon>Clupeiformes</taxon>
        <taxon>Clupeoidei</taxon>
        <taxon>Engraulidae</taxon>
        <taxon>Coilinae</taxon>
        <taxon>Coilia</taxon>
    </lineage>
</organism>